<protein>
    <recommendedName>
        <fullName evidence="3">Golgi SNAP receptor complex member 1</fullName>
    </recommendedName>
</protein>
<evidence type="ECO:0000256" key="5">
    <source>
        <dbReference type="ARBA" id="ARBA00022692"/>
    </source>
</evidence>
<evidence type="ECO:0000256" key="2">
    <source>
        <dbReference type="ARBA" id="ARBA00008473"/>
    </source>
</evidence>
<dbReference type="GO" id="GO:0005484">
    <property type="term" value="F:SNAP receptor activity"/>
    <property type="evidence" value="ECO:0007669"/>
    <property type="project" value="TreeGrafter"/>
</dbReference>
<evidence type="ECO:0000313" key="13">
    <source>
        <dbReference type="Proteomes" id="UP000663860"/>
    </source>
</evidence>
<feature type="compositionally biased region" description="Polar residues" evidence="10">
    <location>
        <begin position="401"/>
        <end position="415"/>
    </location>
</feature>
<evidence type="ECO:0000256" key="1">
    <source>
        <dbReference type="ARBA" id="ARBA00004409"/>
    </source>
</evidence>
<sequence>MNRASNNNSYSSTNSRMLPATVTDWEDLRKQARQLENEIDVKLMSFSKLCSNYVARDQALHPSSSTSPSSFEAMSIEIDKLLEHLSDINKRMTDAIPALSGPNTAATHTLQRHHEICQDYRREFDRTKANIRNFQTREDLLINNNPSSDINTPGLSSRRQDYYLREMDHLTNSHKLIDGQLDSMKMLKDNLFDQRKYFMNITHKVKNLTNRFPLMNNILQKVKIKKRKDSLVLDMANEHHHHLLYKHASISLFESYIAIEKFIIDTRLSFIDQHKLFDLLKKLLPQEDNHLTCQGFLSWLVWRVDQHEEQQQHHQHDRQINTNKRLLNDSMVSENVFANKRLRINHETYPEAEPYNDVSLVHYTQQQLENNINASSDIHQQIARLQSIVLRLASNIDTLNHQSDIHNSPPSFSKSNIKHEHIDDTEPSELEIEEDQEEDETSDITQRLDLPASTSTNLTYTMHPIPTNTIIYNGRNMMKHLRRRTTLTSFARHVASDLFSRDEIMAKLHVDHNNERDIFLRHCICTAWNLTEQELYLMWPKIRNALLQLRRDAIAGKCIRMNSKRKQQQQQQIQQQQSSNHNECNSEDDDDDDVDNQIKSDLLFSYWFWILDKNKKNKINVFIMDFKCSKKRSTVTCESQATGRRIMRIHERIQDKLEFLHIDPWIDQ</sequence>
<dbReference type="GO" id="GO:0006888">
    <property type="term" value="P:endoplasmic reticulum to Golgi vesicle-mediated transport"/>
    <property type="evidence" value="ECO:0007669"/>
    <property type="project" value="InterPro"/>
</dbReference>
<dbReference type="GO" id="GO:0005801">
    <property type="term" value="C:cis-Golgi network"/>
    <property type="evidence" value="ECO:0007669"/>
    <property type="project" value="InterPro"/>
</dbReference>
<comment type="similarity">
    <text evidence="2">Belongs to the GOSR1 family.</text>
</comment>
<keyword evidence="7" id="KW-1133">Transmembrane helix</keyword>
<name>A0A814KIU2_9BILA</name>
<evidence type="ECO:0000256" key="6">
    <source>
        <dbReference type="ARBA" id="ARBA00022927"/>
    </source>
</evidence>
<comment type="subcellular location">
    <subcellularLocation>
        <location evidence="1">Golgi apparatus membrane</location>
        <topology evidence="1">Single-pass type IV membrane protein</topology>
    </subcellularLocation>
</comment>
<evidence type="ECO:0000256" key="4">
    <source>
        <dbReference type="ARBA" id="ARBA00022448"/>
    </source>
</evidence>
<gene>
    <name evidence="11" type="ORF">IZO911_LOCUS20382</name>
    <name evidence="12" type="ORF">KXQ929_LOCUS11381</name>
</gene>
<dbReference type="GO" id="GO:0015031">
    <property type="term" value="P:protein transport"/>
    <property type="evidence" value="ECO:0007669"/>
    <property type="project" value="UniProtKB-KW"/>
</dbReference>
<organism evidence="11 13">
    <name type="scientific">Adineta steineri</name>
    <dbReference type="NCBI Taxonomy" id="433720"/>
    <lineage>
        <taxon>Eukaryota</taxon>
        <taxon>Metazoa</taxon>
        <taxon>Spiralia</taxon>
        <taxon>Gnathifera</taxon>
        <taxon>Rotifera</taxon>
        <taxon>Eurotatoria</taxon>
        <taxon>Bdelloidea</taxon>
        <taxon>Adinetida</taxon>
        <taxon>Adinetidae</taxon>
        <taxon>Adineta</taxon>
    </lineage>
</organism>
<evidence type="ECO:0000313" key="11">
    <source>
        <dbReference type="EMBL" id="CAF1051943.1"/>
    </source>
</evidence>
<keyword evidence="4" id="KW-0813">Transport</keyword>
<evidence type="ECO:0000256" key="8">
    <source>
        <dbReference type="ARBA" id="ARBA00023034"/>
    </source>
</evidence>
<dbReference type="Proteomes" id="UP000663868">
    <property type="component" value="Unassembled WGS sequence"/>
</dbReference>
<evidence type="ECO:0000256" key="3">
    <source>
        <dbReference type="ARBA" id="ARBA00015612"/>
    </source>
</evidence>
<keyword evidence="9" id="KW-0472">Membrane</keyword>
<dbReference type="GO" id="GO:0000139">
    <property type="term" value="C:Golgi membrane"/>
    <property type="evidence" value="ECO:0007669"/>
    <property type="project" value="UniProtKB-SubCell"/>
</dbReference>
<dbReference type="GO" id="GO:0048219">
    <property type="term" value="P:inter-Golgi cisterna vesicle-mediated transport"/>
    <property type="evidence" value="ECO:0007669"/>
    <property type="project" value="TreeGrafter"/>
</dbReference>
<dbReference type="EMBL" id="CAJNOE010000211">
    <property type="protein sequence ID" value="CAF1051943.1"/>
    <property type="molecule type" value="Genomic_DNA"/>
</dbReference>
<feature type="region of interest" description="Disordered" evidence="10">
    <location>
        <begin position="564"/>
        <end position="591"/>
    </location>
</feature>
<dbReference type="AlphaFoldDB" id="A0A814KIU2"/>
<dbReference type="Pfam" id="PF12352">
    <property type="entry name" value="V-SNARE_C"/>
    <property type="match status" value="1"/>
</dbReference>
<comment type="caution">
    <text evidence="11">The sequence shown here is derived from an EMBL/GenBank/DDBJ whole genome shotgun (WGS) entry which is preliminary data.</text>
</comment>
<dbReference type="PANTHER" id="PTHR21094:SF2">
    <property type="entry name" value="GOLGI SNAP RECEPTOR COMPLEX MEMBER 1"/>
    <property type="match status" value="1"/>
</dbReference>
<dbReference type="InterPro" id="IPR023601">
    <property type="entry name" value="Golgi_SNAP_su1"/>
</dbReference>
<evidence type="ECO:0000256" key="7">
    <source>
        <dbReference type="ARBA" id="ARBA00022989"/>
    </source>
</evidence>
<evidence type="ECO:0000313" key="12">
    <source>
        <dbReference type="EMBL" id="CAF3705880.1"/>
    </source>
</evidence>
<reference evidence="11" key="1">
    <citation type="submission" date="2021-02" db="EMBL/GenBank/DDBJ databases">
        <authorList>
            <person name="Nowell W R."/>
        </authorList>
    </citation>
    <scope>NUCLEOTIDE SEQUENCE</scope>
</reference>
<feature type="region of interest" description="Disordered" evidence="10">
    <location>
        <begin position="401"/>
        <end position="444"/>
    </location>
</feature>
<keyword evidence="8" id="KW-0333">Golgi apparatus</keyword>
<evidence type="ECO:0000256" key="9">
    <source>
        <dbReference type="ARBA" id="ARBA00023136"/>
    </source>
</evidence>
<dbReference type="GO" id="GO:0006906">
    <property type="term" value="P:vesicle fusion"/>
    <property type="evidence" value="ECO:0007669"/>
    <property type="project" value="TreeGrafter"/>
</dbReference>
<keyword evidence="6" id="KW-0653">Protein transport</keyword>
<dbReference type="GO" id="GO:0005797">
    <property type="term" value="C:Golgi medial cisterna"/>
    <property type="evidence" value="ECO:0007669"/>
    <property type="project" value="TreeGrafter"/>
</dbReference>
<feature type="compositionally biased region" description="Low complexity" evidence="10">
    <location>
        <begin position="568"/>
        <end position="577"/>
    </location>
</feature>
<dbReference type="GO" id="GO:0031201">
    <property type="term" value="C:SNARE complex"/>
    <property type="evidence" value="ECO:0007669"/>
    <property type="project" value="TreeGrafter"/>
</dbReference>
<feature type="compositionally biased region" description="Acidic residues" evidence="10">
    <location>
        <begin position="425"/>
        <end position="442"/>
    </location>
</feature>
<evidence type="ECO:0000256" key="10">
    <source>
        <dbReference type="SAM" id="MobiDB-lite"/>
    </source>
</evidence>
<proteinExistence type="inferred from homology"/>
<dbReference type="PANTHER" id="PTHR21094">
    <property type="entry name" value="GOS-28 SNARE- RELATED"/>
    <property type="match status" value="1"/>
</dbReference>
<dbReference type="Proteomes" id="UP000663860">
    <property type="component" value="Unassembled WGS sequence"/>
</dbReference>
<keyword evidence="5" id="KW-0812">Transmembrane</keyword>
<accession>A0A814KIU2</accession>
<dbReference type="EMBL" id="CAJOBB010000560">
    <property type="protein sequence ID" value="CAF3705880.1"/>
    <property type="molecule type" value="Genomic_DNA"/>
</dbReference>